<evidence type="ECO:0008006" key="5">
    <source>
        <dbReference type="Google" id="ProtNLM"/>
    </source>
</evidence>
<keyword evidence="4" id="KW-1185">Reference proteome</keyword>
<dbReference type="Pfam" id="PF12937">
    <property type="entry name" value="F-box-like"/>
    <property type="match status" value="1"/>
</dbReference>
<reference evidence="3" key="1">
    <citation type="journal article" date="2022" name="Cell">
        <title>Repeat-based holocentromeres influence genome architecture and karyotype evolution.</title>
        <authorList>
            <person name="Hofstatter P.G."/>
            <person name="Thangavel G."/>
            <person name="Lux T."/>
            <person name="Neumann P."/>
            <person name="Vondrak T."/>
            <person name="Novak P."/>
            <person name="Zhang M."/>
            <person name="Costa L."/>
            <person name="Castellani M."/>
            <person name="Scott A."/>
            <person name="Toegelov H."/>
            <person name="Fuchs J."/>
            <person name="Mata-Sucre Y."/>
            <person name="Dias Y."/>
            <person name="Vanzela A.L.L."/>
            <person name="Huettel B."/>
            <person name="Almeida C.C.S."/>
            <person name="Simkova H."/>
            <person name="Souza G."/>
            <person name="Pedrosa-Harand A."/>
            <person name="Macas J."/>
            <person name="Mayer K.F.X."/>
            <person name="Houben A."/>
            <person name="Marques A."/>
        </authorList>
    </citation>
    <scope>NUCLEOTIDE SEQUENCE</scope>
    <source>
        <strain evidence="3">RhyBre1mFocal</strain>
    </source>
</reference>
<dbReference type="Pfam" id="PF03478">
    <property type="entry name" value="Beta-prop_KIB1-4"/>
    <property type="match status" value="1"/>
</dbReference>
<dbReference type="PANTHER" id="PTHR33110">
    <property type="entry name" value="F-BOX/KELCH-REPEAT PROTEIN-RELATED"/>
    <property type="match status" value="1"/>
</dbReference>
<dbReference type="EMBL" id="JAMQYH010000003">
    <property type="protein sequence ID" value="KAJ1695725.1"/>
    <property type="molecule type" value="Genomic_DNA"/>
</dbReference>
<evidence type="ECO:0000259" key="1">
    <source>
        <dbReference type="Pfam" id="PF03478"/>
    </source>
</evidence>
<dbReference type="InterPro" id="IPR001810">
    <property type="entry name" value="F-box_dom"/>
</dbReference>
<feature type="domain" description="KIB1-4 beta-propeller" evidence="1">
    <location>
        <begin position="67"/>
        <end position="324"/>
    </location>
</feature>
<dbReference type="Proteomes" id="UP001151287">
    <property type="component" value="Unassembled WGS sequence"/>
</dbReference>
<dbReference type="Gene3D" id="1.20.1280.50">
    <property type="match status" value="1"/>
</dbReference>
<sequence length="361" mass="39567">MAPMGWSDLPSELLITIAGNLTEFTDRIRFRSVCSHWRSSFPSLSFLPLPTQQLPWLSLPSTTSSHFYSLSENRVYATPPPGIPDNSRLFGSASGWFLSLSGRNRHITISLINPFSGASIGLPSANPGSSLAYVGDDTLVWDRSDSVVVAACGTREGVFYCRLGDSAWSSIENQQFNTASSITFYDGKFYILQVDMCETTVLDGETLEQITVIAAPQLNTPVEAHLSVSSGELLLLVKSRWMYLFPDCDSQFYKVHCVELSDELVEWSEVNDIGNRALFVDNLHCFSVEVGDDSMLKRNCIYSAQSKTSGGSRNLSRSYSISIFDLGNGSCECIEGALSTFRAASSRGAVSVPSWAMLSLN</sequence>
<evidence type="ECO:0000313" key="4">
    <source>
        <dbReference type="Proteomes" id="UP001151287"/>
    </source>
</evidence>
<feature type="domain" description="F-box" evidence="2">
    <location>
        <begin position="6"/>
        <end position="39"/>
    </location>
</feature>
<dbReference type="PANTHER" id="PTHR33110:SF35">
    <property type="entry name" value="OS02G0671200 PROTEIN"/>
    <property type="match status" value="1"/>
</dbReference>
<evidence type="ECO:0000259" key="2">
    <source>
        <dbReference type="Pfam" id="PF12937"/>
    </source>
</evidence>
<accession>A0A9Q0CKQ5</accession>
<dbReference type="OrthoDB" id="623851at2759"/>
<dbReference type="InterPro" id="IPR005174">
    <property type="entry name" value="KIB1-4_b-propeller"/>
</dbReference>
<organism evidence="3 4">
    <name type="scientific">Rhynchospora breviuscula</name>
    <dbReference type="NCBI Taxonomy" id="2022672"/>
    <lineage>
        <taxon>Eukaryota</taxon>
        <taxon>Viridiplantae</taxon>
        <taxon>Streptophyta</taxon>
        <taxon>Embryophyta</taxon>
        <taxon>Tracheophyta</taxon>
        <taxon>Spermatophyta</taxon>
        <taxon>Magnoliopsida</taxon>
        <taxon>Liliopsida</taxon>
        <taxon>Poales</taxon>
        <taxon>Cyperaceae</taxon>
        <taxon>Cyperoideae</taxon>
        <taxon>Rhynchosporeae</taxon>
        <taxon>Rhynchospora</taxon>
    </lineage>
</organism>
<evidence type="ECO:0000313" key="3">
    <source>
        <dbReference type="EMBL" id="KAJ1695725.1"/>
    </source>
</evidence>
<name>A0A9Q0CKQ5_9POAL</name>
<proteinExistence type="predicted"/>
<gene>
    <name evidence="3" type="ORF">LUZ63_012423</name>
</gene>
<dbReference type="SUPFAM" id="SSF81383">
    <property type="entry name" value="F-box domain"/>
    <property type="match status" value="1"/>
</dbReference>
<protein>
    <recommendedName>
        <fullName evidence="5">F-box domain-containing protein</fullName>
    </recommendedName>
</protein>
<dbReference type="AlphaFoldDB" id="A0A9Q0CKQ5"/>
<comment type="caution">
    <text evidence="3">The sequence shown here is derived from an EMBL/GenBank/DDBJ whole genome shotgun (WGS) entry which is preliminary data.</text>
</comment>
<dbReference type="InterPro" id="IPR036047">
    <property type="entry name" value="F-box-like_dom_sf"/>
</dbReference>